<accession>A0ACB9KU14</accession>
<name>A0ACB9KU14_BAUVA</name>
<dbReference type="EMBL" id="CM039438">
    <property type="protein sequence ID" value="KAI4300816.1"/>
    <property type="molecule type" value="Genomic_DNA"/>
</dbReference>
<gene>
    <name evidence="1" type="ORF">L6164_034150</name>
</gene>
<proteinExistence type="predicted"/>
<evidence type="ECO:0000313" key="2">
    <source>
        <dbReference type="Proteomes" id="UP000828941"/>
    </source>
</evidence>
<sequence>MLKPFYRRAVEAEDRLSRLEANLSSKKEAGNEEHVKVTTDLQSKLENADAELVAEKEKAQKLVGENERLQYRVVHLLRALKEADLKLEQVSTQKQLESLKLQDS</sequence>
<reference evidence="1 2" key="1">
    <citation type="journal article" date="2022" name="DNA Res.">
        <title>Chromosomal-level genome assembly of the orchid tree Bauhinia variegata (Leguminosae; Cercidoideae) supports the allotetraploid origin hypothesis of Bauhinia.</title>
        <authorList>
            <person name="Zhong Y."/>
            <person name="Chen Y."/>
            <person name="Zheng D."/>
            <person name="Pang J."/>
            <person name="Liu Y."/>
            <person name="Luo S."/>
            <person name="Meng S."/>
            <person name="Qian L."/>
            <person name="Wei D."/>
            <person name="Dai S."/>
            <person name="Zhou R."/>
        </authorList>
    </citation>
    <scope>NUCLEOTIDE SEQUENCE [LARGE SCALE GENOMIC DNA]</scope>
    <source>
        <strain evidence="1">BV-YZ2020</strain>
    </source>
</reference>
<keyword evidence="2" id="KW-1185">Reference proteome</keyword>
<evidence type="ECO:0000313" key="1">
    <source>
        <dbReference type="EMBL" id="KAI4300816.1"/>
    </source>
</evidence>
<comment type="caution">
    <text evidence="1">The sequence shown here is derived from an EMBL/GenBank/DDBJ whole genome shotgun (WGS) entry which is preliminary data.</text>
</comment>
<protein>
    <submittedName>
        <fullName evidence="1">Uncharacterized protein</fullName>
    </submittedName>
</protein>
<dbReference type="Proteomes" id="UP000828941">
    <property type="component" value="Chromosome 13"/>
</dbReference>
<organism evidence="1 2">
    <name type="scientific">Bauhinia variegata</name>
    <name type="common">Purple orchid tree</name>
    <name type="synonym">Phanera variegata</name>
    <dbReference type="NCBI Taxonomy" id="167791"/>
    <lineage>
        <taxon>Eukaryota</taxon>
        <taxon>Viridiplantae</taxon>
        <taxon>Streptophyta</taxon>
        <taxon>Embryophyta</taxon>
        <taxon>Tracheophyta</taxon>
        <taxon>Spermatophyta</taxon>
        <taxon>Magnoliopsida</taxon>
        <taxon>eudicotyledons</taxon>
        <taxon>Gunneridae</taxon>
        <taxon>Pentapetalae</taxon>
        <taxon>rosids</taxon>
        <taxon>fabids</taxon>
        <taxon>Fabales</taxon>
        <taxon>Fabaceae</taxon>
        <taxon>Cercidoideae</taxon>
        <taxon>Cercideae</taxon>
        <taxon>Bauhiniinae</taxon>
        <taxon>Bauhinia</taxon>
    </lineage>
</organism>